<accession>A0ABT1WCP1</accession>
<keyword evidence="3" id="KW-1185">Reference proteome</keyword>
<evidence type="ECO:0000313" key="2">
    <source>
        <dbReference type="EMBL" id="MCQ8895294.1"/>
    </source>
</evidence>
<evidence type="ECO:0000259" key="1">
    <source>
        <dbReference type="Pfam" id="PF12146"/>
    </source>
</evidence>
<dbReference type="Proteomes" id="UP001204142">
    <property type="component" value="Unassembled WGS sequence"/>
</dbReference>
<dbReference type="EMBL" id="JANIGO010000001">
    <property type="protein sequence ID" value="MCQ8895294.1"/>
    <property type="molecule type" value="Genomic_DNA"/>
</dbReference>
<dbReference type="InterPro" id="IPR012354">
    <property type="entry name" value="Esterase_lipase"/>
</dbReference>
<name>A0ABT1WCP1_9BURK</name>
<reference evidence="2 3" key="1">
    <citation type="submission" date="2022-07" db="EMBL/GenBank/DDBJ databases">
        <authorList>
            <person name="Xamxidin M."/>
            <person name="Wu M."/>
        </authorList>
    </citation>
    <scope>NUCLEOTIDE SEQUENCE [LARGE SCALE GENOMIC DNA]</scope>
    <source>
        <strain evidence="2 3">NBRC 111650</strain>
    </source>
</reference>
<gene>
    <name evidence="2" type="ORF">NQT62_02425</name>
</gene>
<protein>
    <submittedName>
        <fullName evidence="2">Alpha/beta fold hydrolase</fullName>
    </submittedName>
</protein>
<comment type="caution">
    <text evidence="2">The sequence shown here is derived from an EMBL/GenBank/DDBJ whole genome shotgun (WGS) entry which is preliminary data.</text>
</comment>
<dbReference type="GO" id="GO:0016787">
    <property type="term" value="F:hydrolase activity"/>
    <property type="evidence" value="ECO:0007669"/>
    <property type="project" value="UniProtKB-KW"/>
</dbReference>
<sequence length="276" mass="31494">MLVHGLGANQLELSKLAQALHREGFSVVVPCIPGYTMNTGEADYVAWQHTLEQRLRQLKARFNTVSLVGLSMGATLSLQVAARVKVDALVLLSICLAYDGWSMPWYSGLMRWARYIPFARRFKLLEKEPYGVKNTDLRAIIKKSMQTHHVSESGVEALEFRLILNGFELIRATRRLLHTVESPTLFIHAVDDEVAHIRTPEWAFKHIAAATKEFIYLGDCYHMITVDNEREQVKHAVSRFLKERMNATVGAPVFDVPDIVSPELRRSLRRQARERV</sequence>
<keyword evidence="2" id="KW-0378">Hydrolase</keyword>
<dbReference type="PIRSF" id="PIRSF017388">
    <property type="entry name" value="Esterase_lipase"/>
    <property type="match status" value="1"/>
</dbReference>
<organism evidence="2 3">
    <name type="scientific">Limnobacter humi</name>
    <dbReference type="NCBI Taxonomy" id="1778671"/>
    <lineage>
        <taxon>Bacteria</taxon>
        <taxon>Pseudomonadati</taxon>
        <taxon>Pseudomonadota</taxon>
        <taxon>Betaproteobacteria</taxon>
        <taxon>Burkholderiales</taxon>
        <taxon>Burkholderiaceae</taxon>
        <taxon>Limnobacter</taxon>
    </lineage>
</organism>
<dbReference type="RefSeq" id="WP_256762973.1">
    <property type="nucleotide sequence ID" value="NZ_JANIGO010000001.1"/>
</dbReference>
<dbReference type="SUPFAM" id="SSF53474">
    <property type="entry name" value="alpha/beta-Hydrolases"/>
    <property type="match status" value="1"/>
</dbReference>
<evidence type="ECO:0000313" key="3">
    <source>
        <dbReference type="Proteomes" id="UP001204142"/>
    </source>
</evidence>
<feature type="domain" description="Serine aminopeptidase S33" evidence="1">
    <location>
        <begin position="1"/>
        <end position="228"/>
    </location>
</feature>
<dbReference type="Gene3D" id="3.40.50.1820">
    <property type="entry name" value="alpha/beta hydrolase"/>
    <property type="match status" value="1"/>
</dbReference>
<dbReference type="InterPro" id="IPR022742">
    <property type="entry name" value="Hydrolase_4"/>
</dbReference>
<proteinExistence type="predicted"/>
<dbReference type="InterPro" id="IPR029058">
    <property type="entry name" value="AB_hydrolase_fold"/>
</dbReference>
<dbReference type="Pfam" id="PF12146">
    <property type="entry name" value="Hydrolase_4"/>
    <property type="match status" value="1"/>
</dbReference>